<dbReference type="InterPro" id="IPR012341">
    <property type="entry name" value="6hp_glycosidase-like_sf"/>
</dbReference>
<gene>
    <name evidence="2" type="ORF">LTR09_002548</name>
</gene>
<dbReference type="SUPFAM" id="SSF48208">
    <property type="entry name" value="Six-hairpin glycosidases"/>
    <property type="match status" value="1"/>
</dbReference>
<feature type="chain" id="PRO_5042496065" description="Glycoside hydrolase family 125 protein" evidence="1">
    <location>
        <begin position="20"/>
        <end position="522"/>
    </location>
</feature>
<keyword evidence="3" id="KW-1185">Reference proteome</keyword>
<dbReference type="InterPro" id="IPR008313">
    <property type="entry name" value="GH125"/>
</dbReference>
<reference evidence="2" key="1">
    <citation type="submission" date="2023-04" db="EMBL/GenBank/DDBJ databases">
        <title>Black Yeasts Isolated from many extreme environments.</title>
        <authorList>
            <person name="Coleine C."/>
            <person name="Stajich J.E."/>
            <person name="Selbmann L."/>
        </authorList>
    </citation>
    <scope>NUCLEOTIDE SEQUENCE</scope>
    <source>
        <strain evidence="2">CCFEE 5312</strain>
    </source>
</reference>
<accession>A0AAJ0LVE5</accession>
<dbReference type="Proteomes" id="UP001271007">
    <property type="component" value="Unassembled WGS sequence"/>
</dbReference>
<evidence type="ECO:0000256" key="1">
    <source>
        <dbReference type="SAM" id="SignalP"/>
    </source>
</evidence>
<name>A0AAJ0LVE5_9PEZI</name>
<keyword evidence="1" id="KW-0732">Signal</keyword>
<evidence type="ECO:0000313" key="2">
    <source>
        <dbReference type="EMBL" id="KAK3056755.1"/>
    </source>
</evidence>
<dbReference type="AlphaFoldDB" id="A0AAJ0LVE5"/>
<proteinExistence type="predicted"/>
<dbReference type="InterPro" id="IPR008928">
    <property type="entry name" value="6-hairpin_glycosidase_sf"/>
</dbReference>
<dbReference type="GO" id="GO:0003824">
    <property type="term" value="F:catalytic activity"/>
    <property type="evidence" value="ECO:0007669"/>
    <property type="project" value="UniProtKB-ARBA"/>
</dbReference>
<comment type="caution">
    <text evidence="2">The sequence shown here is derived from an EMBL/GenBank/DDBJ whole genome shotgun (WGS) entry which is preliminary data.</text>
</comment>
<sequence>MALFKQVALLLPLLGAAAAVNLTCPDYYVYSTEQHPPYSGGVYNLSWQRPEPRCRTFNLSIVEDAVDRVADDISDPDLKRLFVNSYPNSLDTAVKWKGYANNGSDEELTFLITGDINAMWLRDSANQVQSYLPLLEASDSAHSLASLYRGVINLQARYILTDPYCNAFQPPVESGVPPSENGAASADTVVPVYNNQSVFECKYELDSLAAFLEVSRNYYNVTQDIDFFKKYNWVSAISSIMEVAQAQMIPTYQSNGNVSVLDYTFTRETTRASETTENDGLGNPINSGTGLIRSFFRPSDDSTIFQFLVPSNMMFASYLEPCAEIMALVGGQDQLAQKMRELSKSLRQSIKTHAVSTSKKYGSFYPYEVDGYMGQNIMDDANIPSLLAAPFYGYLDVNDETYQNTRALILSADNPYFMRGPVISAIGGPHNGPGYAWPMASIVRILTSSDDGEITQQLQEIVSSTDGYGLIHESINTFNTSDWTRQWFSWANGLFGQMILDLDDRKPEILKQSFQGNGSYTM</sequence>
<dbReference type="PIRSF" id="PIRSF028846">
    <property type="entry name" value="UCP028846"/>
    <property type="match status" value="1"/>
</dbReference>
<evidence type="ECO:0008006" key="4">
    <source>
        <dbReference type="Google" id="ProtNLM"/>
    </source>
</evidence>
<dbReference type="GO" id="GO:0005975">
    <property type="term" value="P:carbohydrate metabolic process"/>
    <property type="evidence" value="ECO:0007669"/>
    <property type="project" value="InterPro"/>
</dbReference>
<dbReference type="SMART" id="SM01149">
    <property type="entry name" value="DUF1237"/>
    <property type="match status" value="1"/>
</dbReference>
<protein>
    <recommendedName>
        <fullName evidence="4">Glycoside hydrolase family 125 protein</fullName>
    </recommendedName>
</protein>
<dbReference type="PANTHER" id="PTHR31047:SF1">
    <property type="entry name" value="DUF1237 DOMAIN-CONTAINING PROTEIN"/>
    <property type="match status" value="1"/>
</dbReference>
<feature type="signal peptide" evidence="1">
    <location>
        <begin position="1"/>
        <end position="19"/>
    </location>
</feature>
<dbReference type="Gene3D" id="1.50.10.10">
    <property type="match status" value="1"/>
</dbReference>
<evidence type="ECO:0000313" key="3">
    <source>
        <dbReference type="Proteomes" id="UP001271007"/>
    </source>
</evidence>
<organism evidence="2 3">
    <name type="scientific">Extremus antarcticus</name>
    <dbReference type="NCBI Taxonomy" id="702011"/>
    <lineage>
        <taxon>Eukaryota</taxon>
        <taxon>Fungi</taxon>
        <taxon>Dikarya</taxon>
        <taxon>Ascomycota</taxon>
        <taxon>Pezizomycotina</taxon>
        <taxon>Dothideomycetes</taxon>
        <taxon>Dothideomycetidae</taxon>
        <taxon>Mycosphaerellales</taxon>
        <taxon>Extremaceae</taxon>
        <taxon>Extremus</taxon>
    </lineage>
</organism>
<dbReference type="PANTHER" id="PTHR31047">
    <property type="entry name" value="MEIOTICALLY UP-REGULATED GENE 157 PROTEIN"/>
    <property type="match status" value="1"/>
</dbReference>
<dbReference type="Pfam" id="PF06824">
    <property type="entry name" value="Glyco_hydro_125"/>
    <property type="match status" value="1"/>
</dbReference>
<dbReference type="EMBL" id="JAWDJX010000005">
    <property type="protein sequence ID" value="KAK3056755.1"/>
    <property type="molecule type" value="Genomic_DNA"/>
</dbReference>